<proteinExistence type="predicted"/>
<protein>
    <submittedName>
        <fullName evidence="1">Uncharacterized protein</fullName>
    </submittedName>
</protein>
<dbReference type="AlphaFoldDB" id="A0A2L2XHI6"/>
<dbReference type="EMBL" id="BFAV01000173">
    <property type="protein sequence ID" value="GBF35592.1"/>
    <property type="molecule type" value="Genomic_DNA"/>
</dbReference>
<accession>A0A2L2XHI6</accession>
<sequence>MYGNISILPFFREIRGFTRRPNLPDPRRVLKNTLKKQ</sequence>
<comment type="caution">
    <text evidence="1">The sequence shown here is derived from an EMBL/GenBank/DDBJ whole genome shotgun (WGS) entry which is preliminary data.</text>
</comment>
<gene>
    <name evidence="1" type="ORF">DCCM_4721</name>
</gene>
<name>A0A2L2XHI6_9FIRM</name>
<reference evidence="2" key="1">
    <citation type="submission" date="2018-02" db="EMBL/GenBank/DDBJ databases">
        <title>Genome sequence of Desulfocucumis palustris strain NAW-5.</title>
        <authorList>
            <person name="Watanabe M."/>
            <person name="Kojima H."/>
            <person name="Fukui M."/>
        </authorList>
    </citation>
    <scope>NUCLEOTIDE SEQUENCE [LARGE SCALE GENOMIC DNA]</scope>
    <source>
        <strain evidence="2">NAW-5</strain>
    </source>
</reference>
<dbReference type="Proteomes" id="UP000239549">
    <property type="component" value="Unassembled WGS sequence"/>
</dbReference>
<evidence type="ECO:0000313" key="1">
    <source>
        <dbReference type="EMBL" id="GBF35592.1"/>
    </source>
</evidence>
<keyword evidence="2" id="KW-1185">Reference proteome</keyword>
<organism evidence="1 2">
    <name type="scientific">Desulfocucumis palustris</name>
    <dbReference type="NCBI Taxonomy" id="1898651"/>
    <lineage>
        <taxon>Bacteria</taxon>
        <taxon>Bacillati</taxon>
        <taxon>Bacillota</taxon>
        <taxon>Clostridia</taxon>
        <taxon>Eubacteriales</taxon>
        <taxon>Desulfocucumaceae</taxon>
        <taxon>Desulfocucumis</taxon>
    </lineage>
</organism>
<evidence type="ECO:0000313" key="2">
    <source>
        <dbReference type="Proteomes" id="UP000239549"/>
    </source>
</evidence>